<comment type="catalytic activity">
    <reaction evidence="3">
        <text>L-tyrosyl-[protein] + ATP = O-phospho-L-tyrosyl-[protein] + ADP + H(+)</text>
        <dbReference type="Rhea" id="RHEA:10596"/>
        <dbReference type="Rhea" id="RHEA-COMP:10136"/>
        <dbReference type="Rhea" id="RHEA-COMP:20101"/>
        <dbReference type="ChEBI" id="CHEBI:15378"/>
        <dbReference type="ChEBI" id="CHEBI:30616"/>
        <dbReference type="ChEBI" id="CHEBI:46858"/>
        <dbReference type="ChEBI" id="CHEBI:61978"/>
        <dbReference type="ChEBI" id="CHEBI:456216"/>
        <dbReference type="EC" id="2.7.10.1"/>
    </reaction>
</comment>
<dbReference type="Pfam" id="PF22540">
    <property type="entry name" value="RET_CRD"/>
    <property type="match status" value="1"/>
</dbReference>
<dbReference type="SMART" id="SM00219">
    <property type="entry name" value="TyrKc"/>
    <property type="match status" value="1"/>
</dbReference>
<dbReference type="PRINTS" id="PR00109">
    <property type="entry name" value="TYRKINASE"/>
</dbReference>
<accession>A0A8U0WEW0</accession>
<dbReference type="Gene3D" id="2.60.40.60">
    <property type="entry name" value="Cadherins"/>
    <property type="match status" value="1"/>
</dbReference>
<evidence type="ECO:0000256" key="1">
    <source>
        <dbReference type="ARBA" id="ARBA00004167"/>
    </source>
</evidence>
<keyword evidence="10" id="KW-1185">Reference proteome</keyword>
<dbReference type="GO" id="GO:0005509">
    <property type="term" value="F:calcium ion binding"/>
    <property type="evidence" value="ECO:0007669"/>
    <property type="project" value="UniProtKB-UniRule"/>
</dbReference>
<dbReference type="PROSITE" id="PS00107">
    <property type="entry name" value="PROTEIN_KINASE_ATP"/>
    <property type="match status" value="1"/>
</dbReference>
<dbReference type="GO" id="GO:0043235">
    <property type="term" value="C:receptor complex"/>
    <property type="evidence" value="ECO:0007669"/>
    <property type="project" value="TreeGrafter"/>
</dbReference>
<dbReference type="InterPro" id="IPR050122">
    <property type="entry name" value="RTK"/>
</dbReference>
<evidence type="ECO:0000256" key="7">
    <source>
        <dbReference type="SAM" id="Phobius"/>
    </source>
</evidence>
<keyword evidence="5" id="KW-0547">Nucleotide-binding</keyword>
<feature type="compositionally biased region" description="Low complexity" evidence="6">
    <location>
        <begin position="764"/>
        <end position="775"/>
    </location>
</feature>
<evidence type="ECO:0000313" key="11">
    <source>
        <dbReference type="RefSeq" id="XP_037883610.1"/>
    </source>
</evidence>
<evidence type="ECO:0000256" key="2">
    <source>
        <dbReference type="ARBA" id="ARBA00023136"/>
    </source>
</evidence>
<keyword evidence="2 7" id="KW-0472">Membrane</keyword>
<dbReference type="GO" id="GO:0004714">
    <property type="term" value="F:transmembrane receptor protein tyrosine kinase activity"/>
    <property type="evidence" value="ECO:0007669"/>
    <property type="project" value="UniProtKB-EC"/>
</dbReference>
<evidence type="ECO:0000256" key="5">
    <source>
        <dbReference type="PROSITE-ProRule" id="PRU10141"/>
    </source>
</evidence>
<dbReference type="PROSITE" id="PS50268">
    <property type="entry name" value="CADHERIN_2"/>
    <property type="match status" value="1"/>
</dbReference>
<evidence type="ECO:0000259" key="9">
    <source>
        <dbReference type="PROSITE" id="PS50268"/>
    </source>
</evidence>
<dbReference type="InterPro" id="IPR002126">
    <property type="entry name" value="Cadherin-like_dom"/>
</dbReference>
<feature type="binding site" evidence="5">
    <location>
        <position position="846"/>
    </location>
    <ligand>
        <name>ATP</name>
        <dbReference type="ChEBI" id="CHEBI:30616"/>
    </ligand>
</feature>
<sequence>MLAETPQDTFDVAATCCGLKKMKFFIMFIVFVVQSGGNNVKNTCTAYEVYFPMNALQLNLPINEKSQSIFSKIPIGQFQVLATSNNSLATDYSYSLENNDLLRMNGTSGEIFIRNDYKPLEKSVRYTLTAFPKDGNETLKIPHMTLEISPLTEQEYCNNLENICYWSSVRYIILEDEAHENTQEFRPRKIGTLNPRAAKYLCPYMELKYQLLNGSDLFTLQDNVLLTRQPLDYESLNSTIETNLTVVVNCAIQLEANANKEFRRNLNIQIIDRNDNGPELQNRKIYYFQLTDPHFKANETIGEKIIFTDKDSIAANAYQTYRIINDTNGLVQPLCNAYETDHTGRRRSIISCQIIFARNGILSQPNYCFILEANDDTIKTNISKTVKAHICIRTDPRKIHEADRPLAMPLRSHNYQKYASNVINSDESILGSDNFGLSATNSIVNTFPKDVYVHRTAQSLYRVAQPADLFRLMNLPELKFAIFEDRSGAFGITAVGGIIYIKEKNALSVERSPEAIYFLNVSWHDTHQRSFVINVHLLEGRPENTTCEHRLKSRSQSCAQIKYSKQCVKYCGLATNGGACVWRGSNVAFFSRNYASCVPDPQFCPDNICDPLEELNNFACPQDCIAGNRIMGPRSINDNKRGILSASGTCTCEDNGKCFCAPMDEDEPRPKRKRKNEQKMEPGSEKLESDLQRDNFQVDSNTAAVIEEKSPIQEILSMAGLECDKSCVIVAIIAPTVFIFLLATVLLTRHKHAKRSLHNQSPANSKKGGESSSNGDDCDMRNGDLPLMQLDNDFKFEATTIDAKWEYPRDSLILDTVLGEGEFGKVMKGYATDIDGKLGVTTVAVKMLKKGANSVEYMALMSEFQLLQEVSHPNVIKLLGACTKDDSPMIIIEYARYGSLRSYLRLSRKIEQCGVDFTDGIEPITECDILSFAFQICKGMTYLTEIKLVHRDLAARNVLLAENKICKISDFGLTRDVYEDDAYLKRSRDRVPVKWMAPESLADHVYTTKSDVWAFGILCWELITLAASPYPGVAPQNLYHLLKSGFRMERPENCSEELYAIVRSCWTNDPNARPSFKYLASEFEKLVTNNSKYSELETHAFSNPNYCTETANNKEEDNTLHTKKLNNENVSVPDKLQRLWRPPKMSYDLPENLCSREFASGTCSINFLPPPGYDMPRPLIETNTTEQKLRYENDLRFPFNIRKSSLDKNILELYARPMKKGRSYVDMTNKGPIPNNLDSNDFEKHISKIISFRFSSLLNLSEQEGAA</sequence>
<evidence type="ECO:0000256" key="6">
    <source>
        <dbReference type="SAM" id="MobiDB-lite"/>
    </source>
</evidence>
<evidence type="ECO:0000256" key="4">
    <source>
        <dbReference type="PROSITE-ProRule" id="PRU00043"/>
    </source>
</evidence>
<name>A0A8U0WEW0_9MUSC</name>
<evidence type="ECO:0000313" key="10">
    <source>
        <dbReference type="Proteomes" id="UP000092443"/>
    </source>
</evidence>
<feature type="compositionally biased region" description="Basic and acidic residues" evidence="6">
    <location>
        <begin position="677"/>
        <end position="693"/>
    </location>
</feature>
<dbReference type="Proteomes" id="UP000092443">
    <property type="component" value="Unplaced"/>
</dbReference>
<feature type="region of interest" description="Disordered" evidence="6">
    <location>
        <begin position="754"/>
        <end position="782"/>
    </location>
</feature>
<keyword evidence="5" id="KW-0067">ATP-binding</keyword>
<dbReference type="GO" id="GO:0007169">
    <property type="term" value="P:cell surface receptor protein tyrosine kinase signaling pathway"/>
    <property type="evidence" value="ECO:0007669"/>
    <property type="project" value="TreeGrafter"/>
</dbReference>
<dbReference type="GO" id="GO:0007156">
    <property type="term" value="P:homophilic cell adhesion via plasma membrane adhesion molecules"/>
    <property type="evidence" value="ECO:0007669"/>
    <property type="project" value="InterPro"/>
</dbReference>
<organism evidence="10 11">
    <name type="scientific">Glossina fuscipes</name>
    <dbReference type="NCBI Taxonomy" id="7396"/>
    <lineage>
        <taxon>Eukaryota</taxon>
        <taxon>Metazoa</taxon>
        <taxon>Ecdysozoa</taxon>
        <taxon>Arthropoda</taxon>
        <taxon>Hexapoda</taxon>
        <taxon>Insecta</taxon>
        <taxon>Pterygota</taxon>
        <taxon>Neoptera</taxon>
        <taxon>Endopterygota</taxon>
        <taxon>Diptera</taxon>
        <taxon>Brachycera</taxon>
        <taxon>Muscomorpha</taxon>
        <taxon>Hippoboscoidea</taxon>
        <taxon>Glossinidae</taxon>
        <taxon>Glossina</taxon>
    </lineage>
</organism>
<gene>
    <name evidence="11" type="primary">LOC119633881</name>
</gene>
<comment type="subcellular location">
    <subcellularLocation>
        <location evidence="1">Membrane</location>
        <topology evidence="1">Single-pass membrane protein</topology>
    </subcellularLocation>
</comment>
<feature type="domain" description="Cadherin" evidence="9">
    <location>
        <begin position="206"/>
        <end position="280"/>
    </location>
</feature>
<dbReference type="PANTHER" id="PTHR24416">
    <property type="entry name" value="TYROSINE-PROTEIN KINASE RECEPTOR"/>
    <property type="match status" value="1"/>
</dbReference>
<dbReference type="InterPro" id="IPR020894">
    <property type="entry name" value="Cadherin_CS"/>
</dbReference>
<evidence type="ECO:0000256" key="3">
    <source>
        <dbReference type="ARBA" id="ARBA00051243"/>
    </source>
</evidence>
<dbReference type="Gene3D" id="1.10.510.10">
    <property type="entry name" value="Transferase(Phosphotransferase) domain 1"/>
    <property type="match status" value="1"/>
</dbReference>
<dbReference type="KEGG" id="gfs:119633881"/>
<proteinExistence type="predicted"/>
<feature type="transmembrane region" description="Helical" evidence="7">
    <location>
        <begin position="728"/>
        <end position="747"/>
    </location>
</feature>
<dbReference type="InterPro" id="IPR055162">
    <property type="entry name" value="RET_CRD"/>
</dbReference>
<keyword evidence="4" id="KW-0106">Calcium</keyword>
<dbReference type="PANTHER" id="PTHR24416:SF617">
    <property type="entry name" value="RET ONCOGENE, ISOFORM A"/>
    <property type="match status" value="1"/>
</dbReference>
<reference evidence="11" key="1">
    <citation type="submission" date="2025-08" db="UniProtKB">
        <authorList>
            <consortium name="RefSeq"/>
        </authorList>
    </citation>
    <scope>IDENTIFICATION</scope>
    <source>
        <tissue evidence="11">Whole body pupa</tissue>
    </source>
</reference>
<dbReference type="FunFam" id="1.10.510.10:FF:000462">
    <property type="entry name" value="Receptor tyrosine kinase"/>
    <property type="match status" value="1"/>
</dbReference>
<dbReference type="FunFam" id="3.30.200.20:FF:000690">
    <property type="entry name" value="Receptor tyrosine kinase"/>
    <property type="match status" value="1"/>
</dbReference>
<dbReference type="CDD" id="cd11304">
    <property type="entry name" value="Cadherin_repeat"/>
    <property type="match status" value="1"/>
</dbReference>
<dbReference type="SUPFAM" id="SSF56112">
    <property type="entry name" value="Protein kinase-like (PK-like)"/>
    <property type="match status" value="1"/>
</dbReference>
<feature type="region of interest" description="Disordered" evidence="6">
    <location>
        <begin position="666"/>
        <end position="694"/>
    </location>
</feature>
<dbReference type="GeneID" id="119633881"/>
<dbReference type="PROSITE" id="PS00232">
    <property type="entry name" value="CADHERIN_1"/>
    <property type="match status" value="1"/>
</dbReference>
<protein>
    <submittedName>
        <fullName evidence="11">Uncharacterized protein LOC119633881</fullName>
    </submittedName>
</protein>
<dbReference type="Gene3D" id="3.30.200.20">
    <property type="entry name" value="Phosphorylase Kinase, domain 1"/>
    <property type="match status" value="1"/>
</dbReference>
<dbReference type="AlphaFoldDB" id="A0A8U0WEW0"/>
<dbReference type="RefSeq" id="XP_037883610.1">
    <property type="nucleotide sequence ID" value="XM_038027682.1"/>
</dbReference>
<dbReference type="InterPro" id="IPR000719">
    <property type="entry name" value="Prot_kinase_dom"/>
</dbReference>
<dbReference type="GO" id="GO:0005886">
    <property type="term" value="C:plasma membrane"/>
    <property type="evidence" value="ECO:0007669"/>
    <property type="project" value="InterPro"/>
</dbReference>
<dbReference type="InterPro" id="IPR017441">
    <property type="entry name" value="Protein_kinase_ATP_BS"/>
</dbReference>
<feature type="domain" description="Protein kinase" evidence="8">
    <location>
        <begin position="812"/>
        <end position="1087"/>
    </location>
</feature>
<dbReference type="PROSITE" id="PS50011">
    <property type="entry name" value="PROTEIN_KINASE_DOM"/>
    <property type="match status" value="1"/>
</dbReference>
<keyword evidence="7" id="KW-1133">Transmembrane helix</keyword>
<dbReference type="PROSITE" id="PS00109">
    <property type="entry name" value="PROTEIN_KINASE_TYR"/>
    <property type="match status" value="1"/>
</dbReference>
<dbReference type="InterPro" id="IPR011009">
    <property type="entry name" value="Kinase-like_dom_sf"/>
</dbReference>
<dbReference type="Pfam" id="PF07714">
    <property type="entry name" value="PK_Tyr_Ser-Thr"/>
    <property type="match status" value="1"/>
</dbReference>
<dbReference type="InterPro" id="IPR008266">
    <property type="entry name" value="Tyr_kinase_AS"/>
</dbReference>
<keyword evidence="7" id="KW-0812">Transmembrane</keyword>
<dbReference type="InterPro" id="IPR020635">
    <property type="entry name" value="Tyr_kinase_cat_dom"/>
</dbReference>
<evidence type="ECO:0000259" key="8">
    <source>
        <dbReference type="PROSITE" id="PS50011"/>
    </source>
</evidence>
<dbReference type="GO" id="GO:0005524">
    <property type="term" value="F:ATP binding"/>
    <property type="evidence" value="ECO:0007669"/>
    <property type="project" value="UniProtKB-UniRule"/>
</dbReference>
<dbReference type="InterPro" id="IPR001245">
    <property type="entry name" value="Ser-Thr/Tyr_kinase_cat_dom"/>
</dbReference>